<reference evidence="2" key="1">
    <citation type="journal article" date="2015" name="Nature">
        <title>Complex archaea that bridge the gap between prokaryotes and eukaryotes.</title>
        <authorList>
            <person name="Spang A."/>
            <person name="Saw J.H."/>
            <person name="Jorgensen S.L."/>
            <person name="Zaremba-Niedzwiedzka K."/>
            <person name="Martijn J."/>
            <person name="Lind A.E."/>
            <person name="van Eijk R."/>
            <person name="Schleper C."/>
            <person name="Guy L."/>
            <person name="Ettema T.J."/>
        </authorList>
    </citation>
    <scope>NUCLEOTIDE SEQUENCE</scope>
</reference>
<proteinExistence type="predicted"/>
<organism evidence="2">
    <name type="scientific">marine sediment metagenome</name>
    <dbReference type="NCBI Taxonomy" id="412755"/>
    <lineage>
        <taxon>unclassified sequences</taxon>
        <taxon>metagenomes</taxon>
        <taxon>ecological metagenomes</taxon>
    </lineage>
</organism>
<name>A0A0F9P4G5_9ZZZZ</name>
<feature type="region of interest" description="Disordered" evidence="1">
    <location>
        <begin position="1"/>
        <end position="92"/>
    </location>
</feature>
<evidence type="ECO:0000313" key="2">
    <source>
        <dbReference type="EMBL" id="KKM95960.1"/>
    </source>
</evidence>
<accession>A0A0F9P4G5</accession>
<sequence length="157" mass="16099">MAQNSQIRSKGIGKDAKRHDLDGTPGLSAGSSLQSGEVGQLEAGQKAIQNTQAGQAAGGGAPAGAAPSGPTQVPDPVSFAISKIGGGQPALPTQQISQVDTSEFMPMLKRLASGNSSSVLKQAYMQMVANIQQRPWSGAATAVIDRQALDRNVEKAF</sequence>
<feature type="compositionally biased region" description="Basic and acidic residues" evidence="1">
    <location>
        <begin position="12"/>
        <end position="22"/>
    </location>
</feature>
<protein>
    <submittedName>
        <fullName evidence="2">Uncharacterized protein</fullName>
    </submittedName>
</protein>
<gene>
    <name evidence="2" type="ORF">LCGC14_1182930</name>
</gene>
<dbReference type="EMBL" id="LAZR01005943">
    <property type="protein sequence ID" value="KKM95960.1"/>
    <property type="molecule type" value="Genomic_DNA"/>
</dbReference>
<comment type="caution">
    <text evidence="2">The sequence shown here is derived from an EMBL/GenBank/DDBJ whole genome shotgun (WGS) entry which is preliminary data.</text>
</comment>
<dbReference type="AlphaFoldDB" id="A0A0F9P4G5"/>
<evidence type="ECO:0000256" key="1">
    <source>
        <dbReference type="SAM" id="MobiDB-lite"/>
    </source>
</evidence>